<dbReference type="AlphaFoldDB" id="A0A174D3G9"/>
<gene>
    <name evidence="1" type="ORF">ERS852411_01111</name>
</gene>
<evidence type="ECO:0000313" key="1">
    <source>
        <dbReference type="EMBL" id="CUO18590.1"/>
    </source>
</evidence>
<protein>
    <submittedName>
        <fullName evidence="1">Uncharacterized protein</fullName>
    </submittedName>
</protein>
<name>A0A174D3G9_FLAPL</name>
<dbReference type="EMBL" id="CYZT01000055">
    <property type="protein sequence ID" value="CUO18590.1"/>
    <property type="molecule type" value="Genomic_DNA"/>
</dbReference>
<dbReference type="Proteomes" id="UP000095746">
    <property type="component" value="Unassembled WGS sequence"/>
</dbReference>
<evidence type="ECO:0000313" key="2">
    <source>
        <dbReference type="Proteomes" id="UP000095746"/>
    </source>
</evidence>
<proteinExistence type="predicted"/>
<organism evidence="1 2">
    <name type="scientific">Flavonifractor plautii</name>
    <name type="common">Fusobacterium plautii</name>
    <dbReference type="NCBI Taxonomy" id="292800"/>
    <lineage>
        <taxon>Bacteria</taxon>
        <taxon>Bacillati</taxon>
        <taxon>Bacillota</taxon>
        <taxon>Clostridia</taxon>
        <taxon>Eubacteriales</taxon>
        <taxon>Oscillospiraceae</taxon>
        <taxon>Flavonifractor</taxon>
    </lineage>
</organism>
<sequence length="67" mass="7087">MKPWVVPKPALGIMVSVPVTRCHSSSKLSARRTSLFWLIADVTCGSIRVAYSASPEASRAATSAVLA</sequence>
<reference evidence="1 2" key="1">
    <citation type="submission" date="2015-09" db="EMBL/GenBank/DDBJ databases">
        <authorList>
            <consortium name="Pathogen Informatics"/>
        </authorList>
    </citation>
    <scope>NUCLEOTIDE SEQUENCE [LARGE SCALE GENOMIC DNA]</scope>
    <source>
        <strain evidence="1 2">2789STDY5608854</strain>
    </source>
</reference>
<accession>A0A174D3G9</accession>